<evidence type="ECO:0000256" key="3">
    <source>
        <dbReference type="ARBA" id="ARBA00022833"/>
    </source>
</evidence>
<dbReference type="GO" id="GO:1900376">
    <property type="term" value="P:regulation of secondary metabolite biosynthetic process"/>
    <property type="evidence" value="ECO:0007669"/>
    <property type="project" value="TreeGrafter"/>
</dbReference>
<evidence type="ECO:0000256" key="1">
    <source>
        <dbReference type="ARBA" id="ARBA00007957"/>
    </source>
</evidence>
<dbReference type="InterPro" id="IPR043135">
    <property type="entry name" value="Fur_C"/>
</dbReference>
<dbReference type="Gene3D" id="3.30.1490.190">
    <property type="match status" value="1"/>
</dbReference>
<dbReference type="Gene3D" id="1.10.10.10">
    <property type="entry name" value="Winged helix-like DNA-binding domain superfamily/Winged helix DNA-binding domain"/>
    <property type="match status" value="1"/>
</dbReference>
<dbReference type="Proteomes" id="UP000199393">
    <property type="component" value="Chromosome I"/>
</dbReference>
<evidence type="ECO:0000313" key="9">
    <source>
        <dbReference type="Proteomes" id="UP000199393"/>
    </source>
</evidence>
<proteinExistence type="inferred from homology"/>
<keyword evidence="4" id="KW-0805">Transcription regulation</keyword>
<comment type="similarity">
    <text evidence="1">Belongs to the Fur family.</text>
</comment>
<evidence type="ECO:0000256" key="7">
    <source>
        <dbReference type="PIRSR" id="PIRSR602481-1"/>
    </source>
</evidence>
<evidence type="ECO:0000256" key="2">
    <source>
        <dbReference type="ARBA" id="ARBA00022491"/>
    </source>
</evidence>
<protein>
    <submittedName>
        <fullName evidence="8">Fur family transcriptional regulator, ferric uptake regulator</fullName>
    </submittedName>
</protein>
<dbReference type="RefSeq" id="WP_157741669.1">
    <property type="nucleotide sequence ID" value="NZ_JBHRWG010000004.1"/>
</dbReference>
<dbReference type="SUPFAM" id="SSF46785">
    <property type="entry name" value="Winged helix' DNA-binding domain"/>
    <property type="match status" value="1"/>
</dbReference>
<dbReference type="STRING" id="307121.GA0070620_3879"/>
<keyword evidence="2" id="KW-0678">Repressor</keyword>
<feature type="binding site" evidence="7">
    <location>
        <position position="104"/>
    </location>
    <ligand>
        <name>Zn(2+)</name>
        <dbReference type="ChEBI" id="CHEBI:29105"/>
    </ligand>
</feature>
<evidence type="ECO:0000313" key="8">
    <source>
        <dbReference type="EMBL" id="SBV28337.1"/>
    </source>
</evidence>
<keyword evidence="7" id="KW-0479">Metal-binding</keyword>
<dbReference type="InterPro" id="IPR002481">
    <property type="entry name" value="FUR"/>
</dbReference>
<dbReference type="InterPro" id="IPR036388">
    <property type="entry name" value="WH-like_DNA-bd_sf"/>
</dbReference>
<keyword evidence="3 7" id="KW-0862">Zinc</keyword>
<name>A0A1C3N6X6_9ACTN</name>
<evidence type="ECO:0000256" key="4">
    <source>
        <dbReference type="ARBA" id="ARBA00023015"/>
    </source>
</evidence>
<keyword evidence="9" id="KW-1185">Reference proteome</keyword>
<dbReference type="OrthoDB" id="8659436at2"/>
<evidence type="ECO:0000256" key="5">
    <source>
        <dbReference type="ARBA" id="ARBA00023125"/>
    </source>
</evidence>
<dbReference type="InterPro" id="IPR036390">
    <property type="entry name" value="WH_DNA-bd_sf"/>
</dbReference>
<accession>A0A1C3N6X6</accession>
<feature type="binding site" evidence="7">
    <location>
        <position position="101"/>
    </location>
    <ligand>
        <name>Zn(2+)</name>
        <dbReference type="ChEBI" id="CHEBI:29105"/>
    </ligand>
</feature>
<dbReference type="Pfam" id="PF01475">
    <property type="entry name" value="FUR"/>
    <property type="match status" value="1"/>
</dbReference>
<dbReference type="PANTHER" id="PTHR33202">
    <property type="entry name" value="ZINC UPTAKE REGULATION PROTEIN"/>
    <property type="match status" value="1"/>
</dbReference>
<feature type="binding site" evidence="7">
    <location>
        <position position="145"/>
    </location>
    <ligand>
        <name>Zn(2+)</name>
        <dbReference type="ChEBI" id="CHEBI:29105"/>
    </ligand>
</feature>
<dbReference type="EMBL" id="LT598496">
    <property type="protein sequence ID" value="SBV28337.1"/>
    <property type="molecule type" value="Genomic_DNA"/>
</dbReference>
<dbReference type="PANTHER" id="PTHR33202:SF7">
    <property type="entry name" value="FERRIC UPTAKE REGULATION PROTEIN"/>
    <property type="match status" value="1"/>
</dbReference>
<comment type="cofactor">
    <cofactor evidence="7">
        <name>Zn(2+)</name>
        <dbReference type="ChEBI" id="CHEBI:29105"/>
    </cofactor>
    <text evidence="7">Binds 1 zinc ion per subunit.</text>
</comment>
<keyword evidence="6" id="KW-0804">Transcription</keyword>
<keyword evidence="5" id="KW-0238">DNA-binding</keyword>
<dbReference type="AlphaFoldDB" id="A0A1C3N6X6"/>
<dbReference type="GO" id="GO:0003700">
    <property type="term" value="F:DNA-binding transcription factor activity"/>
    <property type="evidence" value="ECO:0007669"/>
    <property type="project" value="InterPro"/>
</dbReference>
<reference evidence="9" key="1">
    <citation type="submission" date="2016-06" db="EMBL/GenBank/DDBJ databases">
        <authorList>
            <person name="Varghese N."/>
        </authorList>
    </citation>
    <scope>NUCLEOTIDE SEQUENCE [LARGE SCALE GENOMIC DNA]</scope>
    <source>
        <strain evidence="9">DSM 45344</strain>
    </source>
</reference>
<gene>
    <name evidence="8" type="ORF">GA0070620_3879</name>
</gene>
<dbReference type="GO" id="GO:0045892">
    <property type="term" value="P:negative regulation of DNA-templated transcription"/>
    <property type="evidence" value="ECO:0007669"/>
    <property type="project" value="TreeGrafter"/>
</dbReference>
<organism evidence="8 9">
    <name type="scientific">Micromonospora krabiensis</name>
    <dbReference type="NCBI Taxonomy" id="307121"/>
    <lineage>
        <taxon>Bacteria</taxon>
        <taxon>Bacillati</taxon>
        <taxon>Actinomycetota</taxon>
        <taxon>Actinomycetes</taxon>
        <taxon>Micromonosporales</taxon>
        <taxon>Micromonosporaceae</taxon>
        <taxon>Micromonospora</taxon>
    </lineage>
</organism>
<dbReference type="GO" id="GO:0008270">
    <property type="term" value="F:zinc ion binding"/>
    <property type="evidence" value="ECO:0007669"/>
    <property type="project" value="TreeGrafter"/>
</dbReference>
<dbReference type="GO" id="GO:0000976">
    <property type="term" value="F:transcription cis-regulatory region binding"/>
    <property type="evidence" value="ECO:0007669"/>
    <property type="project" value="TreeGrafter"/>
</dbReference>
<evidence type="ECO:0000256" key="6">
    <source>
        <dbReference type="ARBA" id="ARBA00023163"/>
    </source>
</evidence>
<sequence length="150" mass="15518">MITSRADRVDAALDQLRRAGLRTTLARRAVLDALGDAAVERRHLNAGEVHRRLTGRGLAVELSTVHRVLGHLVDLGVAHAVPVGGAATFGLADHPHHHAVCEGCGGMRQLPVPAVAASVAAAREVGVEMDGGSGGVVVYGRCPACRTTTT</sequence>
<feature type="binding site" evidence="7">
    <location>
        <position position="142"/>
    </location>
    <ligand>
        <name>Zn(2+)</name>
        <dbReference type="ChEBI" id="CHEBI:29105"/>
    </ligand>
</feature>